<dbReference type="Gene3D" id="6.10.250.660">
    <property type="match status" value="1"/>
</dbReference>
<organism evidence="2 3">
    <name type="scientific">Streptomyces durbertensis</name>
    <dbReference type="NCBI Taxonomy" id="2448886"/>
    <lineage>
        <taxon>Bacteria</taxon>
        <taxon>Bacillati</taxon>
        <taxon>Actinomycetota</taxon>
        <taxon>Actinomycetes</taxon>
        <taxon>Kitasatosporales</taxon>
        <taxon>Streptomycetaceae</taxon>
        <taxon>Streptomyces</taxon>
    </lineage>
</organism>
<dbReference type="EMBL" id="WMLF01000042">
    <property type="protein sequence ID" value="MBB1242923.1"/>
    <property type="molecule type" value="Genomic_DNA"/>
</dbReference>
<feature type="region of interest" description="Disordered" evidence="1">
    <location>
        <begin position="110"/>
        <end position="162"/>
    </location>
</feature>
<dbReference type="Proteomes" id="UP000766698">
    <property type="component" value="Unassembled WGS sequence"/>
</dbReference>
<reference evidence="3" key="1">
    <citation type="journal article" date="2020" name="Syst. Appl. Microbiol.">
        <title>Streptomyces alkaliterrae sp. nov., isolated from an alkaline soil, and emended descriptions of Streptomyces alkaliphilus, Streptomyces calidiresistens and Streptomyces durbertensis.</title>
        <authorList>
            <person name="Swiecimska M."/>
            <person name="Golinska P."/>
            <person name="Nouioui I."/>
            <person name="Wypij M."/>
            <person name="Rai M."/>
            <person name="Sangal V."/>
            <person name="Goodfellow M."/>
        </authorList>
    </citation>
    <scope>NUCLEOTIDE SEQUENCE [LARGE SCALE GENOMIC DNA]</scope>
    <source>
        <strain evidence="3">DSM 104538</strain>
    </source>
</reference>
<evidence type="ECO:0000313" key="2">
    <source>
        <dbReference type="EMBL" id="MBB1242923.1"/>
    </source>
</evidence>
<dbReference type="NCBIfam" id="TIGR03544">
    <property type="entry name" value="DivI1A_domain"/>
    <property type="match status" value="1"/>
</dbReference>
<dbReference type="InterPro" id="IPR019933">
    <property type="entry name" value="DivIVA_domain"/>
</dbReference>
<name>A0ABR6ECL6_9ACTN</name>
<keyword evidence="3" id="KW-1185">Reference proteome</keyword>
<dbReference type="RefSeq" id="WP_182854335.1">
    <property type="nucleotide sequence ID" value="NZ_WMLF01000042.1"/>
</dbReference>
<sequence length="162" mass="16751">MFWFMLIGLLLVVGAVTLAVARSGVGGGGGPVRGGLTDPVPERPTVGLPLDRPLVRADVDDLRLPLAPRGYRMAEVDDVLDRLAAELAVRDARIAELEATLAGNRAAATARPDLFADAAPPGSGPDLVKRPGETPEPEAQAPADDKRDGDEGDRAEGRGSGG</sequence>
<comment type="caution">
    <text evidence="2">The sequence shown here is derived from an EMBL/GenBank/DDBJ whole genome shotgun (WGS) entry which is preliminary data.</text>
</comment>
<proteinExistence type="predicted"/>
<evidence type="ECO:0000313" key="3">
    <source>
        <dbReference type="Proteomes" id="UP000766698"/>
    </source>
</evidence>
<gene>
    <name evidence="2" type="ORF">GL263_04985</name>
</gene>
<evidence type="ECO:0000256" key="1">
    <source>
        <dbReference type="SAM" id="MobiDB-lite"/>
    </source>
</evidence>
<accession>A0ABR6ECL6</accession>
<protein>
    <submittedName>
        <fullName evidence="2">DivIVA domain-containing protein</fullName>
    </submittedName>
</protein>
<feature type="compositionally biased region" description="Basic and acidic residues" evidence="1">
    <location>
        <begin position="143"/>
        <end position="162"/>
    </location>
</feature>